<dbReference type="EMBL" id="CAFAAI010000125">
    <property type="protein sequence ID" value="CAB4797519.1"/>
    <property type="molecule type" value="Genomic_DNA"/>
</dbReference>
<evidence type="ECO:0000256" key="5">
    <source>
        <dbReference type="ARBA" id="ARBA00023136"/>
    </source>
</evidence>
<evidence type="ECO:0000256" key="1">
    <source>
        <dbReference type="ARBA" id="ARBA00004167"/>
    </source>
</evidence>
<dbReference type="AlphaFoldDB" id="A0A6J6XLZ1"/>
<keyword evidence="3" id="KW-0812">Transmembrane</keyword>
<accession>A0A6J6XLZ1</accession>
<dbReference type="PANTHER" id="PTHR34478">
    <property type="entry name" value="PROTEIN LEMA"/>
    <property type="match status" value="1"/>
</dbReference>
<organism evidence="6">
    <name type="scientific">freshwater metagenome</name>
    <dbReference type="NCBI Taxonomy" id="449393"/>
    <lineage>
        <taxon>unclassified sequences</taxon>
        <taxon>metagenomes</taxon>
        <taxon>ecological metagenomes</taxon>
    </lineage>
</organism>
<evidence type="ECO:0000256" key="2">
    <source>
        <dbReference type="ARBA" id="ARBA00008854"/>
    </source>
</evidence>
<dbReference type="Gene3D" id="1.20.1440.20">
    <property type="entry name" value="LemA-like domain"/>
    <property type="match status" value="1"/>
</dbReference>
<keyword evidence="4" id="KW-1133">Transmembrane helix</keyword>
<dbReference type="GO" id="GO:0016020">
    <property type="term" value="C:membrane"/>
    <property type="evidence" value="ECO:0007669"/>
    <property type="project" value="UniProtKB-SubCell"/>
</dbReference>
<dbReference type="InterPro" id="IPR023353">
    <property type="entry name" value="LemA-like_dom_sf"/>
</dbReference>
<gene>
    <name evidence="6" type="ORF">UFOPK2992_00825</name>
</gene>
<evidence type="ECO:0000313" key="6">
    <source>
        <dbReference type="EMBL" id="CAB4797519.1"/>
    </source>
</evidence>
<evidence type="ECO:0000256" key="3">
    <source>
        <dbReference type="ARBA" id="ARBA00022692"/>
    </source>
</evidence>
<name>A0A6J6XLZ1_9ZZZZ</name>
<sequence>MNGLVLALVCLIGVGGLSYAVLYNGLRSAANRVITAWAGIEAELQRRNDLIPNLVAAVQANAEHERSVIEQVVRARAASAAVGASRETIAAADAEMSSLLPQVFVLAEAIPTLRTSESFLALQTELATTEDRLAAARRYYNFKVRDLNNLVYSAISGAIARKHRVAAGDYFGEPKV</sequence>
<comment type="subcellular location">
    <subcellularLocation>
        <location evidence="1">Membrane</location>
        <topology evidence="1">Single-pass membrane protein</topology>
    </subcellularLocation>
</comment>
<dbReference type="Pfam" id="PF04011">
    <property type="entry name" value="LemA"/>
    <property type="match status" value="1"/>
</dbReference>
<dbReference type="PANTHER" id="PTHR34478:SF2">
    <property type="entry name" value="MEMBRANE PROTEIN"/>
    <property type="match status" value="1"/>
</dbReference>
<dbReference type="SUPFAM" id="SSF140478">
    <property type="entry name" value="LemA-like"/>
    <property type="match status" value="1"/>
</dbReference>
<evidence type="ECO:0000256" key="4">
    <source>
        <dbReference type="ARBA" id="ARBA00022989"/>
    </source>
</evidence>
<comment type="similarity">
    <text evidence="2">Belongs to the LemA family.</text>
</comment>
<dbReference type="InterPro" id="IPR007156">
    <property type="entry name" value="MamQ_LemA"/>
</dbReference>
<keyword evidence="5" id="KW-0472">Membrane</keyword>
<protein>
    <submittedName>
        <fullName evidence="6">Unannotated protein</fullName>
    </submittedName>
</protein>
<proteinExistence type="inferred from homology"/>
<reference evidence="6" key="1">
    <citation type="submission" date="2020-05" db="EMBL/GenBank/DDBJ databases">
        <authorList>
            <person name="Chiriac C."/>
            <person name="Salcher M."/>
            <person name="Ghai R."/>
            <person name="Kavagutti S V."/>
        </authorList>
    </citation>
    <scope>NUCLEOTIDE SEQUENCE</scope>
</reference>